<evidence type="ECO:0000256" key="7">
    <source>
        <dbReference type="ARBA" id="ARBA00022598"/>
    </source>
</evidence>
<dbReference type="InterPro" id="IPR029038">
    <property type="entry name" value="MetRS_Zn"/>
</dbReference>
<dbReference type="GO" id="GO:0000049">
    <property type="term" value="F:tRNA binding"/>
    <property type="evidence" value="ECO:0007669"/>
    <property type="project" value="UniProtKB-KW"/>
</dbReference>
<comment type="subcellular location">
    <subcellularLocation>
        <location evidence="1">Cytoplasm</location>
    </subcellularLocation>
</comment>
<keyword evidence="10" id="KW-0694">RNA-binding</keyword>
<dbReference type="Proteomes" id="UP001159428">
    <property type="component" value="Unassembled WGS sequence"/>
</dbReference>
<dbReference type="HAMAP" id="MF_00098">
    <property type="entry name" value="Met_tRNA_synth_type1"/>
    <property type="match status" value="1"/>
</dbReference>
<evidence type="ECO:0000256" key="16">
    <source>
        <dbReference type="SAM" id="MobiDB-lite"/>
    </source>
</evidence>
<dbReference type="PROSITE" id="PS00178">
    <property type="entry name" value="AA_TRNA_LIGASE_I"/>
    <property type="match status" value="1"/>
</dbReference>
<dbReference type="InterPro" id="IPR004045">
    <property type="entry name" value="Glutathione_S-Trfase_N"/>
</dbReference>
<name>A0AAU9XJI7_9CNID</name>
<dbReference type="InterPro" id="IPR036249">
    <property type="entry name" value="Thioredoxin-like_sf"/>
</dbReference>
<dbReference type="NCBIfam" id="TIGR00398">
    <property type="entry name" value="metG"/>
    <property type="match status" value="1"/>
</dbReference>
<evidence type="ECO:0000256" key="15">
    <source>
        <dbReference type="RuleBase" id="RU363039"/>
    </source>
</evidence>
<dbReference type="SUPFAM" id="SSF47616">
    <property type="entry name" value="GST C-terminal domain-like"/>
    <property type="match status" value="1"/>
</dbReference>
<dbReference type="PROSITE" id="PS50405">
    <property type="entry name" value="GST_CTER"/>
    <property type="match status" value="1"/>
</dbReference>
<dbReference type="AlphaFoldDB" id="A0AAU9XJI7"/>
<protein>
    <recommendedName>
        <fullName evidence="4">Methionine--tRNA ligase, cytoplasmic</fullName>
        <ecNumber evidence="3">6.1.1.10</ecNumber>
    </recommendedName>
    <alternativeName>
        <fullName evidence="13">Methionyl-tRNA synthetase</fullName>
    </alternativeName>
</protein>
<dbReference type="Gene3D" id="1.20.1050.10">
    <property type="match status" value="1"/>
</dbReference>
<proteinExistence type="inferred from homology"/>
<dbReference type="GO" id="GO:0005829">
    <property type="term" value="C:cytosol"/>
    <property type="evidence" value="ECO:0007669"/>
    <property type="project" value="TreeGrafter"/>
</dbReference>
<evidence type="ECO:0000256" key="8">
    <source>
        <dbReference type="ARBA" id="ARBA00022741"/>
    </source>
</evidence>
<evidence type="ECO:0000256" key="13">
    <source>
        <dbReference type="ARBA" id="ARBA00030904"/>
    </source>
</evidence>
<dbReference type="GO" id="GO:0017101">
    <property type="term" value="C:aminoacyl-tRNA synthetase multienzyme complex"/>
    <property type="evidence" value="ECO:0007669"/>
    <property type="project" value="TreeGrafter"/>
</dbReference>
<dbReference type="Gene3D" id="3.40.50.620">
    <property type="entry name" value="HUPs"/>
    <property type="match status" value="1"/>
</dbReference>
<evidence type="ECO:0000256" key="4">
    <source>
        <dbReference type="ARBA" id="ARBA00018335"/>
    </source>
</evidence>
<dbReference type="SUPFAM" id="SSF47323">
    <property type="entry name" value="Anticodon-binding domain of a subclass of class I aminoacyl-tRNA synthetases"/>
    <property type="match status" value="1"/>
</dbReference>
<dbReference type="Gene3D" id="3.40.30.10">
    <property type="entry name" value="Glutaredoxin"/>
    <property type="match status" value="1"/>
</dbReference>
<keyword evidence="6" id="KW-0820">tRNA-binding</keyword>
<keyword evidence="9 15" id="KW-0067">ATP-binding</keyword>
<dbReference type="EMBL" id="CALNXJ010000043">
    <property type="protein sequence ID" value="CAH3147747.1"/>
    <property type="molecule type" value="Genomic_DNA"/>
</dbReference>
<dbReference type="InterPro" id="IPR023458">
    <property type="entry name" value="Met-tRNA_ligase_1"/>
</dbReference>
<dbReference type="InterPro" id="IPR001412">
    <property type="entry name" value="aa-tRNA-synth_I_CS"/>
</dbReference>
<evidence type="ECO:0000256" key="11">
    <source>
        <dbReference type="ARBA" id="ARBA00022917"/>
    </source>
</evidence>
<keyword evidence="7 15" id="KW-0436">Ligase</keyword>
<dbReference type="SUPFAM" id="SSF52833">
    <property type="entry name" value="Thioredoxin-like"/>
    <property type="match status" value="1"/>
</dbReference>
<sequence>MSPVFGGVSSFAFLRTATFITRQSCRRLSSSQIGEAMKLYSDRGNPSLLRILAAKNLADVSMTIQYITNEDRAKFNLQGSSKLPVLETDDGNFLHSPNSICRYLLDLNRSSDVASDPYRKAIVDQWVEWESTSLQPVIFNYLVKSIGQGRDCSGHVDDLVNLLRHADEALASKKYFSGSHMGLADVILWGSLHPLFMEGTKYSGIGEHLLSLCLQSLLQPKISEDILSYCMESCLFKWISANVSGIIPCHFNSGPNSPHRKLHVVNISSHSSRQKNIFGYLHFIFFQGTIAKVLSREEIADAFEHWNNGSKNLPKTRRLVDPILPIEGERNILITSALPYVNNVPHLGNIIGCVLSADVYARFCRLRQYNTLYICGTDEYGTATETKALEEGLTPQQICDKYFKIHKEVYEWFQIKFDFFGRTTTKQQTEIAQDIFWRLQKQDHLVEDTLEQLQCVECKRFLADRFVEGTCPFCNYEGARGDQCDSCGKLINAIELKKPRCKVCGGTSKVRSSKHLFLNLTKLESSLKTWIDKSSSEGTWTPNSRQITQGWVKEGLKPRCITRDLKWGTPVPLEGYTDKVFYVWFDAPIGYLSITANYTNEWEKWWKNPQQVTLHQFMAKDNVPFHTVVFPCTLIGADDNYSLLNSISATEYLNYEDDKFSKSRGVGVFGDDAADTGIPADVWRFYLVFVRPESQDSAFSWSDFVARNNTELLNNFGNFINRALMFVQNNFDGSIPAMELTDDDKKFIALINKELKTYIDNLEKIRLREGLKDVLNISKLGNQYIQSNQPWVLVKGNESERSRAGTVIGITANLSWLLSVLVHPFMPGVSEEIQRQLQVTDEGNVVLDNFIPYLETGHKIGTPKPLFHKIDASVADQFRAKYGGNKQKQPASHNKPKDATKGKEEGKK</sequence>
<keyword evidence="20" id="KW-1185">Reference proteome</keyword>
<keyword evidence="5" id="KW-0963">Cytoplasm</keyword>
<feature type="domain" description="GST N-terminal" evidence="17">
    <location>
        <begin position="35"/>
        <end position="112"/>
    </location>
</feature>
<feature type="region of interest" description="Disordered" evidence="16">
    <location>
        <begin position="878"/>
        <end position="908"/>
    </location>
</feature>
<dbReference type="Gene3D" id="1.10.730.10">
    <property type="entry name" value="Isoleucyl-tRNA Synthetase, Domain 1"/>
    <property type="match status" value="1"/>
</dbReference>
<dbReference type="Pfam" id="PF19303">
    <property type="entry name" value="Anticodon_3"/>
    <property type="match status" value="1"/>
</dbReference>
<dbReference type="InterPro" id="IPR014758">
    <property type="entry name" value="Met-tRNA_synth"/>
</dbReference>
<dbReference type="InterPro" id="IPR033911">
    <property type="entry name" value="MetRS_core"/>
</dbReference>
<evidence type="ECO:0000256" key="5">
    <source>
        <dbReference type="ARBA" id="ARBA00022490"/>
    </source>
</evidence>
<dbReference type="InterPro" id="IPR010987">
    <property type="entry name" value="Glutathione-S-Trfase_C-like"/>
</dbReference>
<dbReference type="GO" id="GO:0004825">
    <property type="term" value="F:methionine-tRNA ligase activity"/>
    <property type="evidence" value="ECO:0007669"/>
    <property type="project" value="UniProtKB-EC"/>
</dbReference>
<dbReference type="InterPro" id="IPR015413">
    <property type="entry name" value="Methionyl/Leucyl_tRNA_Synth"/>
</dbReference>
<keyword evidence="11 15" id="KW-0648">Protein biosynthesis</keyword>
<dbReference type="PROSITE" id="PS50404">
    <property type="entry name" value="GST_NTER"/>
    <property type="match status" value="1"/>
</dbReference>
<dbReference type="InterPro" id="IPR014729">
    <property type="entry name" value="Rossmann-like_a/b/a_fold"/>
</dbReference>
<dbReference type="NCBIfam" id="NF001100">
    <property type="entry name" value="PRK00133.1"/>
    <property type="match status" value="1"/>
</dbReference>
<gene>
    <name evidence="19" type="ORF">PMEA_00023612</name>
</gene>
<dbReference type="EC" id="6.1.1.10" evidence="3"/>
<evidence type="ECO:0000256" key="3">
    <source>
        <dbReference type="ARBA" id="ARBA00012838"/>
    </source>
</evidence>
<dbReference type="InterPro" id="IPR036282">
    <property type="entry name" value="Glutathione-S-Trfase_C_sf"/>
</dbReference>
<comment type="catalytic activity">
    <reaction evidence="14">
        <text>tRNA(Met) + L-methionine + ATP = L-methionyl-tRNA(Met) + AMP + diphosphate</text>
        <dbReference type="Rhea" id="RHEA:13481"/>
        <dbReference type="Rhea" id="RHEA-COMP:9667"/>
        <dbReference type="Rhea" id="RHEA-COMP:9698"/>
        <dbReference type="ChEBI" id="CHEBI:30616"/>
        <dbReference type="ChEBI" id="CHEBI:33019"/>
        <dbReference type="ChEBI" id="CHEBI:57844"/>
        <dbReference type="ChEBI" id="CHEBI:78442"/>
        <dbReference type="ChEBI" id="CHEBI:78530"/>
        <dbReference type="ChEBI" id="CHEBI:456215"/>
        <dbReference type="EC" id="6.1.1.10"/>
    </reaction>
</comment>
<reference evidence="19 20" key="1">
    <citation type="submission" date="2022-05" db="EMBL/GenBank/DDBJ databases">
        <authorList>
            <consortium name="Genoscope - CEA"/>
            <person name="William W."/>
        </authorList>
    </citation>
    <scope>NUCLEOTIDE SEQUENCE [LARGE SCALE GENOMIC DNA]</scope>
</reference>
<feature type="compositionally biased region" description="Basic and acidic residues" evidence="16">
    <location>
        <begin position="895"/>
        <end position="908"/>
    </location>
</feature>
<evidence type="ECO:0000256" key="9">
    <source>
        <dbReference type="ARBA" id="ARBA00022840"/>
    </source>
</evidence>
<evidence type="ECO:0000256" key="2">
    <source>
        <dbReference type="ARBA" id="ARBA00005594"/>
    </source>
</evidence>
<dbReference type="Pfam" id="PF18485">
    <property type="entry name" value="GST_N_5"/>
    <property type="match status" value="1"/>
</dbReference>
<evidence type="ECO:0000259" key="18">
    <source>
        <dbReference type="PROSITE" id="PS50405"/>
    </source>
</evidence>
<keyword evidence="12 15" id="KW-0030">Aminoacyl-tRNA synthetase</keyword>
<dbReference type="PANTHER" id="PTHR45765">
    <property type="entry name" value="METHIONINE--TRNA LIGASE"/>
    <property type="match status" value="1"/>
</dbReference>
<evidence type="ECO:0000256" key="1">
    <source>
        <dbReference type="ARBA" id="ARBA00004496"/>
    </source>
</evidence>
<dbReference type="FunFam" id="1.10.730.10:FF:000031">
    <property type="entry name" value="Putative Methionyl-tRNA synthetase"/>
    <property type="match status" value="1"/>
</dbReference>
<accession>A0AAU9XJI7</accession>
<evidence type="ECO:0000256" key="6">
    <source>
        <dbReference type="ARBA" id="ARBA00022555"/>
    </source>
</evidence>
<feature type="domain" description="GST C-terminal" evidence="18">
    <location>
        <begin position="116"/>
        <end position="246"/>
    </location>
</feature>
<evidence type="ECO:0000256" key="10">
    <source>
        <dbReference type="ARBA" id="ARBA00022884"/>
    </source>
</evidence>
<evidence type="ECO:0000313" key="19">
    <source>
        <dbReference type="EMBL" id="CAH3147747.1"/>
    </source>
</evidence>
<evidence type="ECO:0000256" key="12">
    <source>
        <dbReference type="ARBA" id="ARBA00023146"/>
    </source>
</evidence>
<evidence type="ECO:0000256" key="14">
    <source>
        <dbReference type="ARBA" id="ARBA00047364"/>
    </source>
</evidence>
<comment type="similarity">
    <text evidence="2 15">Belongs to the class-I aminoacyl-tRNA synthetase family.</text>
</comment>
<dbReference type="InterPro" id="IPR041598">
    <property type="entry name" value="MARS_N"/>
</dbReference>
<keyword evidence="8 15" id="KW-0547">Nucleotide-binding</keyword>
<dbReference type="CDD" id="cd00814">
    <property type="entry name" value="MetRS_core"/>
    <property type="match status" value="1"/>
</dbReference>
<dbReference type="SUPFAM" id="SSF52374">
    <property type="entry name" value="Nucleotidylyl transferase"/>
    <property type="match status" value="1"/>
</dbReference>
<dbReference type="SUPFAM" id="SSF57770">
    <property type="entry name" value="Methionyl-tRNA synthetase (MetRS), Zn-domain"/>
    <property type="match status" value="1"/>
</dbReference>
<dbReference type="GO" id="GO:0005524">
    <property type="term" value="F:ATP binding"/>
    <property type="evidence" value="ECO:0007669"/>
    <property type="project" value="UniProtKB-KW"/>
</dbReference>
<dbReference type="InterPro" id="IPR009080">
    <property type="entry name" value="tRNAsynth_Ia_anticodon-bd"/>
</dbReference>
<dbReference type="Gene3D" id="2.20.28.20">
    <property type="entry name" value="Methionyl-tRNA synthetase, Zn-domain"/>
    <property type="match status" value="1"/>
</dbReference>
<evidence type="ECO:0000313" key="20">
    <source>
        <dbReference type="Proteomes" id="UP001159428"/>
    </source>
</evidence>
<dbReference type="PANTHER" id="PTHR45765:SF1">
    <property type="entry name" value="METHIONINE--TRNA LIGASE, CYTOPLASMIC"/>
    <property type="match status" value="1"/>
</dbReference>
<dbReference type="Pfam" id="PF09334">
    <property type="entry name" value="tRNA-synt_1g"/>
    <property type="match status" value="1"/>
</dbReference>
<dbReference type="GO" id="GO:0006431">
    <property type="term" value="P:methionyl-tRNA aminoacylation"/>
    <property type="evidence" value="ECO:0007669"/>
    <property type="project" value="InterPro"/>
</dbReference>
<dbReference type="PRINTS" id="PR01041">
    <property type="entry name" value="TRNASYNTHMET"/>
</dbReference>
<dbReference type="CDD" id="cd07957">
    <property type="entry name" value="Anticodon_Ia_Met"/>
    <property type="match status" value="1"/>
</dbReference>
<organism evidence="19 20">
    <name type="scientific">Pocillopora meandrina</name>
    <dbReference type="NCBI Taxonomy" id="46732"/>
    <lineage>
        <taxon>Eukaryota</taxon>
        <taxon>Metazoa</taxon>
        <taxon>Cnidaria</taxon>
        <taxon>Anthozoa</taxon>
        <taxon>Hexacorallia</taxon>
        <taxon>Scleractinia</taxon>
        <taxon>Astrocoeniina</taxon>
        <taxon>Pocilloporidae</taxon>
        <taxon>Pocillopora</taxon>
    </lineage>
</organism>
<dbReference type="InterPro" id="IPR041872">
    <property type="entry name" value="Anticodon_Met"/>
</dbReference>
<dbReference type="FunFam" id="2.20.28.20:FF:000001">
    <property type="entry name" value="Methionine--tRNA ligase"/>
    <property type="match status" value="1"/>
</dbReference>
<comment type="caution">
    <text evidence="19">The sequence shown here is derived from an EMBL/GenBank/DDBJ whole genome shotgun (WGS) entry which is preliminary data.</text>
</comment>
<evidence type="ECO:0000259" key="17">
    <source>
        <dbReference type="PROSITE" id="PS50404"/>
    </source>
</evidence>